<dbReference type="RefSeq" id="WP_278476955.1">
    <property type="nucleotide sequence ID" value="NZ_JABZRE010000002.1"/>
</dbReference>
<reference evidence="1" key="1">
    <citation type="submission" date="2020-04" db="EMBL/GenBank/DDBJ databases">
        <title>Deep metagenomics examines the oral microbiome during advanced dental caries in children, revealing novel taxa and co-occurrences with host molecules.</title>
        <authorList>
            <person name="Baker J.L."/>
            <person name="Morton J.T."/>
            <person name="Dinis M."/>
            <person name="Alvarez R."/>
            <person name="Tran N.C."/>
            <person name="Knight R."/>
            <person name="Edlund A."/>
        </authorList>
    </citation>
    <scope>NUCLEOTIDE SEQUENCE</scope>
    <source>
        <strain evidence="1">JCVI_23_bin.11</strain>
    </source>
</reference>
<organism evidence="1 2">
    <name type="scientific">Parvimonas micra</name>
    <dbReference type="NCBI Taxonomy" id="33033"/>
    <lineage>
        <taxon>Bacteria</taxon>
        <taxon>Bacillati</taxon>
        <taxon>Bacillota</taxon>
        <taxon>Tissierellia</taxon>
        <taxon>Tissierellales</taxon>
        <taxon>Peptoniphilaceae</taxon>
        <taxon>Parvimonas</taxon>
    </lineage>
</organism>
<sequence>MKSLSNKSNLDKKIIKLIKKIQSINDKTLKKMYSPKIVFMLDPELSVKLINDFDRASFDSYELSHSFSINAKLYNDENLAETITSLILNNRRKSSLSVDELSGFLKSKILKSLDSFKIQKELNRNSHRTLGISYFDNSDEELNRAHRFIIELSLLLEANKHTFDCRNSIGYLEQAKKELRILSKNNHSALEQANDNDFWGINL</sequence>
<dbReference type="EMBL" id="JABZRE010000002">
    <property type="protein sequence ID" value="MBF1306400.1"/>
    <property type="molecule type" value="Genomic_DNA"/>
</dbReference>
<comment type="caution">
    <text evidence="1">The sequence shown here is derived from an EMBL/GenBank/DDBJ whole genome shotgun (WGS) entry which is preliminary data.</text>
</comment>
<evidence type="ECO:0000313" key="2">
    <source>
        <dbReference type="Proteomes" id="UP000758611"/>
    </source>
</evidence>
<evidence type="ECO:0000313" key="1">
    <source>
        <dbReference type="EMBL" id="MBF1306400.1"/>
    </source>
</evidence>
<dbReference type="AlphaFoldDB" id="A0A930DZJ2"/>
<accession>A0A930DZJ2</accession>
<gene>
    <name evidence="1" type="ORF">HXM94_01235</name>
</gene>
<protein>
    <submittedName>
        <fullName evidence="1">Uncharacterized protein</fullName>
    </submittedName>
</protein>
<name>A0A930DZJ2_9FIRM</name>
<proteinExistence type="predicted"/>
<dbReference type="Proteomes" id="UP000758611">
    <property type="component" value="Unassembled WGS sequence"/>
</dbReference>